<dbReference type="Pfam" id="PF00563">
    <property type="entry name" value="EAL"/>
    <property type="match status" value="1"/>
</dbReference>
<dbReference type="EMBL" id="JAMZMM010000615">
    <property type="protein sequence ID" value="MCP2732477.1"/>
    <property type="molecule type" value="Genomic_DNA"/>
</dbReference>
<dbReference type="PANTHER" id="PTHR33121:SF71">
    <property type="entry name" value="OXYGEN SENSOR PROTEIN DOSP"/>
    <property type="match status" value="1"/>
</dbReference>
<dbReference type="GO" id="GO:0071111">
    <property type="term" value="F:cyclic-guanylate-specific phosphodiesterase activity"/>
    <property type="evidence" value="ECO:0007669"/>
    <property type="project" value="InterPro"/>
</dbReference>
<evidence type="ECO:0000259" key="3">
    <source>
        <dbReference type="PROSITE" id="PS50883"/>
    </source>
</evidence>
<dbReference type="PANTHER" id="PTHR33121">
    <property type="entry name" value="CYCLIC DI-GMP PHOSPHODIESTERASE PDEF"/>
    <property type="match status" value="1"/>
</dbReference>
<dbReference type="CDD" id="cd01948">
    <property type="entry name" value="EAL"/>
    <property type="match status" value="1"/>
</dbReference>
<dbReference type="Gene3D" id="3.20.20.450">
    <property type="entry name" value="EAL domain"/>
    <property type="match status" value="1"/>
</dbReference>
<reference evidence="5" key="1">
    <citation type="submission" date="2022-06" db="EMBL/GenBank/DDBJ databases">
        <title>New cyanobacteria of genus Symplocastrum in benthos of Lake Baikal.</title>
        <authorList>
            <person name="Sorokovikova E."/>
            <person name="Tikhonova I."/>
            <person name="Krasnopeev A."/>
            <person name="Evseev P."/>
            <person name="Gladkikh A."/>
            <person name="Belykh O."/>
        </authorList>
    </citation>
    <scope>NUCLEOTIDE SEQUENCE</scope>
    <source>
        <strain evidence="5">BBK-W-15</strain>
    </source>
</reference>
<protein>
    <submittedName>
        <fullName evidence="5">EAL domain-containing protein</fullName>
    </submittedName>
</protein>
<dbReference type="NCBIfam" id="TIGR00254">
    <property type="entry name" value="GGDEF"/>
    <property type="match status" value="1"/>
</dbReference>
<dbReference type="InterPro" id="IPR043128">
    <property type="entry name" value="Rev_trsase/Diguanyl_cyclase"/>
</dbReference>
<dbReference type="PROSITE" id="PS50110">
    <property type="entry name" value="RESPONSE_REGULATORY"/>
    <property type="match status" value="1"/>
</dbReference>
<dbReference type="SUPFAM" id="SSF52172">
    <property type="entry name" value="CheY-like"/>
    <property type="match status" value="1"/>
</dbReference>
<dbReference type="InterPro" id="IPR000160">
    <property type="entry name" value="GGDEF_dom"/>
</dbReference>
<feature type="modified residue" description="4-aspartylphosphate" evidence="1">
    <location>
        <position position="52"/>
    </location>
</feature>
<proteinExistence type="predicted"/>
<dbReference type="InterPro" id="IPR001633">
    <property type="entry name" value="EAL_dom"/>
</dbReference>
<dbReference type="Pfam" id="PF00990">
    <property type="entry name" value="GGDEF"/>
    <property type="match status" value="1"/>
</dbReference>
<feature type="domain" description="Response regulatory" evidence="2">
    <location>
        <begin position="3"/>
        <end position="119"/>
    </location>
</feature>
<dbReference type="SUPFAM" id="SSF141868">
    <property type="entry name" value="EAL domain-like"/>
    <property type="match status" value="1"/>
</dbReference>
<dbReference type="RefSeq" id="WP_254015187.1">
    <property type="nucleotide sequence ID" value="NZ_JAMZMM010000615.1"/>
</dbReference>
<dbReference type="InterPro" id="IPR029787">
    <property type="entry name" value="Nucleotide_cyclase"/>
</dbReference>
<organism evidence="5 6">
    <name type="scientific">Limnofasciculus baicalensis BBK-W-15</name>
    <dbReference type="NCBI Taxonomy" id="2699891"/>
    <lineage>
        <taxon>Bacteria</taxon>
        <taxon>Bacillati</taxon>
        <taxon>Cyanobacteriota</taxon>
        <taxon>Cyanophyceae</taxon>
        <taxon>Coleofasciculales</taxon>
        <taxon>Coleofasciculaceae</taxon>
        <taxon>Limnofasciculus</taxon>
        <taxon>Limnofasciculus baicalensis</taxon>
    </lineage>
</organism>
<dbReference type="FunFam" id="3.20.20.450:FF:000001">
    <property type="entry name" value="Cyclic di-GMP phosphodiesterase yahA"/>
    <property type="match status" value="1"/>
</dbReference>
<accession>A0AAE3GYM8</accession>
<evidence type="ECO:0000259" key="2">
    <source>
        <dbReference type="PROSITE" id="PS50110"/>
    </source>
</evidence>
<dbReference type="InterPro" id="IPR011006">
    <property type="entry name" value="CheY-like_superfamily"/>
</dbReference>
<feature type="domain" description="GGDEF" evidence="4">
    <location>
        <begin position="174"/>
        <end position="307"/>
    </location>
</feature>
<dbReference type="CDD" id="cd01949">
    <property type="entry name" value="GGDEF"/>
    <property type="match status" value="1"/>
</dbReference>
<dbReference type="PROSITE" id="PS50883">
    <property type="entry name" value="EAL"/>
    <property type="match status" value="1"/>
</dbReference>
<dbReference type="AlphaFoldDB" id="A0AAE3GYM8"/>
<dbReference type="Proteomes" id="UP001204953">
    <property type="component" value="Unassembled WGS sequence"/>
</dbReference>
<evidence type="ECO:0000259" key="4">
    <source>
        <dbReference type="PROSITE" id="PS50887"/>
    </source>
</evidence>
<gene>
    <name evidence="5" type="ORF">NJ959_29015</name>
</gene>
<dbReference type="Gene3D" id="3.30.70.270">
    <property type="match status" value="1"/>
</dbReference>
<dbReference type="SMART" id="SM00052">
    <property type="entry name" value="EAL"/>
    <property type="match status" value="1"/>
</dbReference>
<sequence>MTKILVIEDERTHRINLHKVLSVEGFETIIAENGNMGVDLALQEQPDLIICDILMPELDGYKVLKALQQNPITASIPFIFITAKSDPSDMRLGMNLGADDYLTKPFKRSEIVEAIATRLQKQVLIKKQHTQERMQAEAIMSYLLRYDRITNLPNRFLLAERFQELLTQNEATPEPIPILSLGVERLKQLHNTLGPARCNALLQSIAERIKNLLGKDDTIAQIGPDRFIILLTQSYQKSEVSQIAEILIDAFASPFPIEIHDIFLSPRIGIAFFGRDGRDLDTLIQHASAAMEDAQQTGKLRYQFYLASIGDKSKAALLLEQELRQGIERGEFQLYYQPKVNMPTGQIDGAEALIRWFHPKRGFVSPGDFIPLAEKTGLIVPLGEWVLRSACTQARVWQDAGFSPLRVAVNLSGHQFNENEVDLNGLVVDILKETGLNSSYLELELTESILMENPQAAIATLHKLKSLGIRISIDDFGTGYSSLSYLSQFPFDVLKIDRSFICQLPEDDKNRAITIAILQMAHRLNLKIVAEGVETKSQLMFLEEHQCDEIQGYWFSPPLSAKDFSDLLHSGKSLPLVSASC</sequence>
<dbReference type="InterPro" id="IPR050706">
    <property type="entry name" value="Cyclic-di-GMP_PDE-like"/>
</dbReference>
<dbReference type="InterPro" id="IPR035919">
    <property type="entry name" value="EAL_sf"/>
</dbReference>
<dbReference type="SMART" id="SM00267">
    <property type="entry name" value="GGDEF"/>
    <property type="match status" value="1"/>
</dbReference>
<keyword evidence="1" id="KW-0597">Phosphoprotein</keyword>
<dbReference type="InterPro" id="IPR001789">
    <property type="entry name" value="Sig_transdc_resp-reg_receiver"/>
</dbReference>
<evidence type="ECO:0000313" key="6">
    <source>
        <dbReference type="Proteomes" id="UP001204953"/>
    </source>
</evidence>
<evidence type="ECO:0000256" key="1">
    <source>
        <dbReference type="PROSITE-ProRule" id="PRU00169"/>
    </source>
</evidence>
<evidence type="ECO:0000313" key="5">
    <source>
        <dbReference type="EMBL" id="MCP2732477.1"/>
    </source>
</evidence>
<dbReference type="Gene3D" id="3.40.50.2300">
    <property type="match status" value="1"/>
</dbReference>
<dbReference type="Pfam" id="PF00072">
    <property type="entry name" value="Response_reg"/>
    <property type="match status" value="1"/>
</dbReference>
<dbReference type="CDD" id="cd17574">
    <property type="entry name" value="REC_OmpR"/>
    <property type="match status" value="1"/>
</dbReference>
<name>A0AAE3GYM8_9CYAN</name>
<dbReference type="GO" id="GO:0000160">
    <property type="term" value="P:phosphorelay signal transduction system"/>
    <property type="evidence" value="ECO:0007669"/>
    <property type="project" value="InterPro"/>
</dbReference>
<comment type="caution">
    <text evidence="5">The sequence shown here is derived from an EMBL/GenBank/DDBJ whole genome shotgun (WGS) entry which is preliminary data.</text>
</comment>
<keyword evidence="6" id="KW-1185">Reference proteome</keyword>
<feature type="domain" description="EAL" evidence="3">
    <location>
        <begin position="316"/>
        <end position="572"/>
    </location>
</feature>
<dbReference type="SUPFAM" id="SSF55073">
    <property type="entry name" value="Nucleotide cyclase"/>
    <property type="match status" value="1"/>
</dbReference>
<dbReference type="PROSITE" id="PS50887">
    <property type="entry name" value="GGDEF"/>
    <property type="match status" value="1"/>
</dbReference>
<dbReference type="SMART" id="SM00448">
    <property type="entry name" value="REC"/>
    <property type="match status" value="1"/>
</dbReference>